<keyword evidence="2" id="KW-1185">Reference proteome</keyword>
<protein>
    <submittedName>
        <fullName evidence="1">Uncharacterized protein</fullName>
    </submittedName>
</protein>
<gene>
    <name evidence="1" type="ORF">EDE15_1214</name>
</gene>
<comment type="caution">
    <text evidence="1">The sequence shown here is derived from an EMBL/GenBank/DDBJ whole genome shotgun (WGS) entry which is preliminary data.</text>
</comment>
<reference evidence="1 2" key="1">
    <citation type="submission" date="2018-12" db="EMBL/GenBank/DDBJ databases">
        <title>Sequencing of bacterial isolates from soil warming experiment in Harvard Forest, Massachusetts, USA.</title>
        <authorList>
            <person name="Deangelis K."/>
        </authorList>
    </citation>
    <scope>NUCLEOTIDE SEQUENCE [LARGE SCALE GENOMIC DNA]</scope>
    <source>
        <strain evidence="1 2">EB153</strain>
    </source>
</reference>
<organism evidence="1 2">
    <name type="scientific">Edaphobacter aggregans</name>
    <dbReference type="NCBI Taxonomy" id="570835"/>
    <lineage>
        <taxon>Bacteria</taxon>
        <taxon>Pseudomonadati</taxon>
        <taxon>Acidobacteriota</taxon>
        <taxon>Terriglobia</taxon>
        <taxon>Terriglobales</taxon>
        <taxon>Acidobacteriaceae</taxon>
        <taxon>Edaphobacter</taxon>
    </lineage>
</organism>
<dbReference type="AlphaFoldDB" id="A0A428MFP2"/>
<dbReference type="EMBL" id="RSDW01000001">
    <property type="protein sequence ID" value="RSL15716.1"/>
    <property type="molecule type" value="Genomic_DNA"/>
</dbReference>
<name>A0A428MFP2_9BACT</name>
<accession>A0A428MFP2</accession>
<dbReference type="Proteomes" id="UP000269669">
    <property type="component" value="Unassembled WGS sequence"/>
</dbReference>
<proteinExistence type="predicted"/>
<evidence type="ECO:0000313" key="1">
    <source>
        <dbReference type="EMBL" id="RSL15716.1"/>
    </source>
</evidence>
<sequence length="115" mass="12875">MLKALQQEILLSNTYEQPVLPIADPQHFGAVKAAIESSFSSAKVAEFLKSLDRLKLRIRDFETVLTKGLLGASTAAEYNGLGNADQGQIREFYLASLERVAPELRAKFFKLYAYY</sequence>
<evidence type="ECO:0000313" key="2">
    <source>
        <dbReference type="Proteomes" id="UP000269669"/>
    </source>
</evidence>